<sequence>MTLKLEPDEQELLEGWLRAHGTPQQVVKRCRIVLLAHQGHADVEIAEELGLNRHTCRLWRERFIREGLEGLWEVTEGRGRKPQAGLAQRIVEATVSSKPAGQTHWSTRTMAKAQGVDASTVCRIWQEHGLQPHRQETFKVSRDPQFVPKLLDVVGVYLNPPQNAVVLCVDEKTQIQALDRTQPGLPMKRGRCGTWT</sequence>
<comment type="caution">
    <text evidence="1">The sequence shown here is derived from an EMBL/GenBank/DDBJ whole genome shotgun (WGS) entry which is preliminary data.</text>
</comment>
<dbReference type="EMBL" id="AUZZ01007830">
    <property type="protein sequence ID" value="EQD40894.1"/>
    <property type="molecule type" value="Genomic_DNA"/>
</dbReference>
<organism evidence="1">
    <name type="scientific">mine drainage metagenome</name>
    <dbReference type="NCBI Taxonomy" id="410659"/>
    <lineage>
        <taxon>unclassified sequences</taxon>
        <taxon>metagenomes</taxon>
        <taxon>ecological metagenomes</taxon>
    </lineage>
</organism>
<dbReference type="InterPro" id="IPR047655">
    <property type="entry name" value="Transpos_IS630-like"/>
</dbReference>
<dbReference type="SUPFAM" id="SSF46689">
    <property type="entry name" value="Homeodomain-like"/>
    <property type="match status" value="1"/>
</dbReference>
<dbReference type="InterPro" id="IPR009057">
    <property type="entry name" value="Homeodomain-like_sf"/>
</dbReference>
<dbReference type="Pfam" id="PF13384">
    <property type="entry name" value="HTH_23"/>
    <property type="match status" value="1"/>
</dbReference>
<gene>
    <name evidence="1" type="ORF">B2A_10881</name>
</gene>
<dbReference type="NCBIfam" id="NF033545">
    <property type="entry name" value="transpos_IS630"/>
    <property type="match status" value="1"/>
</dbReference>
<dbReference type="AlphaFoldDB" id="T1AIW8"/>
<feature type="non-terminal residue" evidence="1">
    <location>
        <position position="196"/>
    </location>
</feature>
<protein>
    <submittedName>
        <fullName evidence="1">Feruloyl esterase</fullName>
    </submittedName>
</protein>
<evidence type="ECO:0000313" key="1">
    <source>
        <dbReference type="EMBL" id="EQD40894.1"/>
    </source>
</evidence>
<reference evidence="1" key="2">
    <citation type="journal article" date="2014" name="ISME J.">
        <title>Microbial stratification in low pH oxic and suboxic macroscopic growths along an acid mine drainage.</title>
        <authorList>
            <person name="Mendez-Garcia C."/>
            <person name="Mesa V."/>
            <person name="Sprenger R.R."/>
            <person name="Richter M."/>
            <person name="Diez M.S."/>
            <person name="Solano J."/>
            <person name="Bargiela R."/>
            <person name="Golyshina O.V."/>
            <person name="Manteca A."/>
            <person name="Ramos J.L."/>
            <person name="Gallego J.R."/>
            <person name="Llorente I."/>
            <person name="Martins Dos Santos V.A."/>
            <person name="Jensen O.N."/>
            <person name="Pelaez A.I."/>
            <person name="Sanchez J."/>
            <person name="Ferrer M."/>
        </authorList>
    </citation>
    <scope>NUCLEOTIDE SEQUENCE</scope>
</reference>
<accession>T1AIW8</accession>
<proteinExistence type="predicted"/>
<name>T1AIW8_9ZZZZ</name>
<reference evidence="1" key="1">
    <citation type="submission" date="2013-08" db="EMBL/GenBank/DDBJ databases">
        <authorList>
            <person name="Mendez C."/>
            <person name="Richter M."/>
            <person name="Ferrer M."/>
            <person name="Sanchez J."/>
        </authorList>
    </citation>
    <scope>NUCLEOTIDE SEQUENCE</scope>
</reference>